<dbReference type="GO" id="GO:0032259">
    <property type="term" value="P:methylation"/>
    <property type="evidence" value="ECO:0007669"/>
    <property type="project" value="UniProtKB-KW"/>
</dbReference>
<proteinExistence type="predicted"/>
<dbReference type="InterPro" id="IPR025714">
    <property type="entry name" value="Methyltranfer_dom"/>
</dbReference>
<dbReference type="GO" id="GO:0008168">
    <property type="term" value="F:methyltransferase activity"/>
    <property type="evidence" value="ECO:0007669"/>
    <property type="project" value="UniProtKB-KW"/>
</dbReference>
<evidence type="ECO:0000259" key="1">
    <source>
        <dbReference type="Pfam" id="PF13847"/>
    </source>
</evidence>
<evidence type="ECO:0000313" key="2">
    <source>
        <dbReference type="EMBL" id="EAK0453602.1"/>
    </source>
</evidence>
<dbReference type="InterPro" id="IPR050723">
    <property type="entry name" value="CFA/CMAS"/>
</dbReference>
<dbReference type="CDD" id="cd02440">
    <property type="entry name" value="AdoMet_MTases"/>
    <property type="match status" value="1"/>
</dbReference>
<keyword evidence="2" id="KW-0489">Methyltransferase</keyword>
<feature type="domain" description="Methyltransferase" evidence="1">
    <location>
        <begin position="41"/>
        <end position="126"/>
    </location>
</feature>
<accession>A0A5L4KDC5</accession>
<organism evidence="2">
    <name type="scientific">Campylobacter fetus</name>
    <dbReference type="NCBI Taxonomy" id="196"/>
    <lineage>
        <taxon>Bacteria</taxon>
        <taxon>Pseudomonadati</taxon>
        <taxon>Campylobacterota</taxon>
        <taxon>Epsilonproteobacteria</taxon>
        <taxon>Campylobacterales</taxon>
        <taxon>Campylobacteraceae</taxon>
        <taxon>Campylobacter</taxon>
    </lineage>
</organism>
<reference evidence="2" key="1">
    <citation type="submission" date="2018-05" db="EMBL/GenBank/DDBJ databases">
        <authorList>
            <consortium name="PulseNet: The National Subtyping Network for Foodborne Disease Surveillance"/>
            <person name="Tarr C.L."/>
            <person name="Trees E."/>
            <person name="Katz L.S."/>
            <person name="Carleton-Romer H.A."/>
            <person name="Stroika S."/>
            <person name="Kucerova Z."/>
            <person name="Roache K.F."/>
            <person name="Sabol A.L."/>
            <person name="Besser J."/>
            <person name="Gerner-Smidt P."/>
        </authorList>
    </citation>
    <scope>NUCLEOTIDE SEQUENCE</scope>
    <source>
        <strain evidence="2">2014D-0197</strain>
    </source>
</reference>
<dbReference type="RefSeq" id="WP_035169218.1">
    <property type="nucleotide sequence ID" value="NZ_AACKKR020000027.1"/>
</dbReference>
<dbReference type="PANTHER" id="PTHR43667">
    <property type="entry name" value="CYCLOPROPANE-FATTY-ACYL-PHOSPHOLIPID SYNTHASE"/>
    <property type="match status" value="1"/>
</dbReference>
<keyword evidence="2" id="KW-0808">Transferase</keyword>
<dbReference type="AlphaFoldDB" id="A0A5L4KDC5"/>
<protein>
    <submittedName>
        <fullName evidence="2">Class I SAM-dependent methyltransferase</fullName>
    </submittedName>
</protein>
<sequence length="137" mass="15129">MKDIKKTYDDFPYKSKPFANSSIYKLESIATLLGLSPAPVNNARVLEIGCSFGGNLIMSAISNPESEFIGIDISETQINLGKKLIKDMKIKNLKLMQLDISHATQELGKFDYVISHGVYSWVPDDVKNAILGGVESF</sequence>
<gene>
    <name evidence="2" type="ORF">AAH17_08070</name>
</gene>
<dbReference type="InterPro" id="IPR029063">
    <property type="entry name" value="SAM-dependent_MTases_sf"/>
</dbReference>
<dbReference type="Gene3D" id="3.40.50.150">
    <property type="entry name" value="Vaccinia Virus protein VP39"/>
    <property type="match status" value="1"/>
</dbReference>
<comment type="caution">
    <text evidence="2">The sequence shown here is derived from an EMBL/GenBank/DDBJ whole genome shotgun (WGS) entry which is preliminary data.</text>
</comment>
<dbReference type="Pfam" id="PF13847">
    <property type="entry name" value="Methyltransf_31"/>
    <property type="match status" value="1"/>
</dbReference>
<dbReference type="EMBL" id="AACCXK010000017">
    <property type="protein sequence ID" value="EAK0453602.1"/>
    <property type="molecule type" value="Genomic_DNA"/>
</dbReference>
<name>A0A5L4KDC5_CAMFE</name>
<dbReference type="SUPFAM" id="SSF53335">
    <property type="entry name" value="S-adenosyl-L-methionine-dependent methyltransferases"/>
    <property type="match status" value="1"/>
</dbReference>
<dbReference type="PANTHER" id="PTHR43667:SF2">
    <property type="entry name" value="FATTY ACID C-METHYL TRANSFERASE"/>
    <property type="match status" value="1"/>
</dbReference>